<feature type="region of interest" description="Disordered" evidence="1">
    <location>
        <begin position="92"/>
        <end position="178"/>
    </location>
</feature>
<keyword evidence="5" id="KW-1185">Reference proteome</keyword>
<feature type="transmembrane region" description="Helical" evidence="2">
    <location>
        <begin position="6"/>
        <end position="24"/>
    </location>
</feature>
<evidence type="ECO:0000259" key="3">
    <source>
        <dbReference type="Pfam" id="PF20072"/>
    </source>
</evidence>
<dbReference type="AlphaFoldDB" id="A0A328ASS3"/>
<sequence length="178" mass="19426">MTIAGLIMNLVLVALLLAALSMGWRLNRRLKALRDSHDGFAIAVRELNAAALRAEQGLADLRAATDEATDVLADRIEKGRALATKLERLVEQGQGMTPARSGAVRTSAAALEPEREDEDDRAQERRLGALLAAAREARSRPERRTPPPSRPKPSFEDELFEDAPPERGAFKPVRGGRS</sequence>
<dbReference type="InterPro" id="IPR045531">
    <property type="entry name" value="DUF6468"/>
</dbReference>
<feature type="compositionally biased region" description="Basic and acidic residues" evidence="1">
    <location>
        <begin position="135"/>
        <end position="145"/>
    </location>
</feature>
<keyword evidence="2" id="KW-0812">Transmembrane</keyword>
<keyword evidence="4" id="KW-0282">Flagellum</keyword>
<accession>A0A328ASS3</accession>
<proteinExistence type="predicted"/>
<feature type="domain" description="DUF6468" evidence="3">
    <location>
        <begin position="33"/>
        <end position="106"/>
    </location>
</feature>
<dbReference type="EMBL" id="QFYR01000001">
    <property type="protein sequence ID" value="RAK58040.1"/>
    <property type="molecule type" value="Genomic_DNA"/>
</dbReference>
<gene>
    <name evidence="4" type="ORF">DJ018_09060</name>
</gene>
<dbReference type="Proteomes" id="UP000249725">
    <property type="component" value="Unassembled WGS sequence"/>
</dbReference>
<evidence type="ECO:0000256" key="1">
    <source>
        <dbReference type="SAM" id="MobiDB-lite"/>
    </source>
</evidence>
<organism evidence="4 5">
    <name type="scientific">Phenylobacterium deserti</name>
    <dbReference type="NCBI Taxonomy" id="1914756"/>
    <lineage>
        <taxon>Bacteria</taxon>
        <taxon>Pseudomonadati</taxon>
        <taxon>Pseudomonadota</taxon>
        <taxon>Alphaproteobacteria</taxon>
        <taxon>Caulobacterales</taxon>
        <taxon>Caulobacteraceae</taxon>
        <taxon>Phenylobacterium</taxon>
    </lineage>
</organism>
<evidence type="ECO:0000313" key="5">
    <source>
        <dbReference type="Proteomes" id="UP000249725"/>
    </source>
</evidence>
<reference evidence="5" key="1">
    <citation type="submission" date="2018-05" db="EMBL/GenBank/DDBJ databases">
        <authorList>
            <person name="Li X."/>
        </authorList>
    </citation>
    <scope>NUCLEOTIDE SEQUENCE [LARGE SCALE GENOMIC DNA]</scope>
    <source>
        <strain evidence="5">YIM 73061</strain>
    </source>
</reference>
<dbReference type="RefSeq" id="WP_111514490.1">
    <property type="nucleotide sequence ID" value="NZ_QFYR01000001.1"/>
</dbReference>
<keyword evidence="2" id="KW-0472">Membrane</keyword>
<dbReference type="OrthoDB" id="7188138at2"/>
<dbReference type="Pfam" id="PF20072">
    <property type="entry name" value="DUF6468"/>
    <property type="match status" value="1"/>
</dbReference>
<name>A0A328ASS3_9CAUL</name>
<keyword evidence="4" id="KW-0969">Cilium</keyword>
<protein>
    <submittedName>
        <fullName evidence="4">Flagellar positioning protein PflI</fullName>
    </submittedName>
</protein>
<evidence type="ECO:0000256" key="2">
    <source>
        <dbReference type="SAM" id="Phobius"/>
    </source>
</evidence>
<evidence type="ECO:0000313" key="4">
    <source>
        <dbReference type="EMBL" id="RAK58040.1"/>
    </source>
</evidence>
<comment type="caution">
    <text evidence="4">The sequence shown here is derived from an EMBL/GenBank/DDBJ whole genome shotgun (WGS) entry which is preliminary data.</text>
</comment>
<keyword evidence="4" id="KW-0966">Cell projection</keyword>
<keyword evidence="2" id="KW-1133">Transmembrane helix</keyword>